<dbReference type="GeneID" id="60682547"/>
<evidence type="ECO:0000313" key="8">
    <source>
        <dbReference type="Proteomes" id="UP000179454"/>
    </source>
</evidence>
<dbReference type="Proteomes" id="UP000440716">
    <property type="component" value="Unassembled WGS sequence"/>
</dbReference>
<sequence>MEGTEIYTAMRHFADSWGMLAMLLFFAGAILFVFRPGAKERAEDAASIPLRED</sequence>
<dbReference type="Proteomes" id="UP000436911">
    <property type="component" value="Unassembled WGS sequence"/>
</dbReference>
<dbReference type="AlphaFoldDB" id="A0A109CZE2"/>
<evidence type="ECO:0000313" key="9">
    <source>
        <dbReference type="Proteomes" id="UP000179536"/>
    </source>
</evidence>
<evidence type="ECO:0000313" key="5">
    <source>
        <dbReference type="EMBL" id="MUP09249.1"/>
    </source>
</evidence>
<dbReference type="CDD" id="cd01324">
    <property type="entry name" value="cbb3_Oxidase_CcoQ"/>
    <property type="match status" value="1"/>
</dbReference>
<dbReference type="InterPro" id="IPR008621">
    <property type="entry name" value="Cbb3-typ_cyt_oxidase_comp"/>
</dbReference>
<keyword evidence="1" id="KW-0812">Transmembrane</keyword>
<reference evidence="3" key="4">
    <citation type="submission" date="2020-11" db="EMBL/GenBank/DDBJ databases">
        <title>Agrobacterium vitis strain K377 genome.</title>
        <authorList>
            <person name="Xi H."/>
        </authorList>
    </citation>
    <scope>NUCLEOTIDE SEQUENCE</scope>
    <source>
        <strain evidence="3">K377</strain>
    </source>
</reference>
<protein>
    <submittedName>
        <fullName evidence="3">Cbb3-type cytochrome c oxidase subunit 3</fullName>
    </submittedName>
    <submittedName>
        <fullName evidence="6">CcoQ/FixQ family Cbb3-type cytochrome c oxidase assembly chaperone</fullName>
    </submittedName>
</protein>
<evidence type="ECO:0000313" key="10">
    <source>
        <dbReference type="Proteomes" id="UP000436911"/>
    </source>
</evidence>
<dbReference type="Proteomes" id="UP000655037">
    <property type="component" value="Unassembled WGS sequence"/>
</dbReference>
<dbReference type="EMBL" id="MBFA02000003">
    <property type="protein sequence ID" value="MUP09249.1"/>
    <property type="molecule type" value="Genomic_DNA"/>
</dbReference>
<dbReference type="Proteomes" id="UP000179454">
    <property type="component" value="Unassembled WGS sequence"/>
</dbReference>
<evidence type="ECO:0000313" key="2">
    <source>
        <dbReference type="EMBL" id="KAA3525770.1"/>
    </source>
</evidence>
<evidence type="ECO:0000313" key="4">
    <source>
        <dbReference type="EMBL" id="MUO41941.1"/>
    </source>
</evidence>
<accession>A0A109CZE2</accession>
<organism evidence="6 12">
    <name type="scientific">Agrobacterium vitis</name>
    <name type="common">Rhizobium vitis</name>
    <dbReference type="NCBI Taxonomy" id="373"/>
    <lineage>
        <taxon>Bacteria</taxon>
        <taxon>Pseudomonadati</taxon>
        <taxon>Pseudomonadota</taxon>
        <taxon>Alphaproteobacteria</taxon>
        <taxon>Hyphomicrobiales</taxon>
        <taxon>Rhizobiaceae</taxon>
        <taxon>Rhizobium/Agrobacterium group</taxon>
        <taxon>Agrobacterium</taxon>
    </lineage>
</organism>
<proteinExistence type="predicted"/>
<evidence type="ECO:0000256" key="1">
    <source>
        <dbReference type="SAM" id="Phobius"/>
    </source>
</evidence>
<evidence type="ECO:0000313" key="6">
    <source>
        <dbReference type="EMBL" id="MUZ72011.1"/>
    </source>
</evidence>
<dbReference type="Pfam" id="PF05545">
    <property type="entry name" value="FixQ"/>
    <property type="match status" value="1"/>
</dbReference>
<evidence type="ECO:0000313" key="7">
    <source>
        <dbReference type="EMBL" id="MVA55881.1"/>
    </source>
</evidence>
<dbReference type="Proteomes" id="UP000477951">
    <property type="component" value="Unassembled WGS sequence"/>
</dbReference>
<comment type="caution">
    <text evidence="6">The sequence shown here is derived from an EMBL/GenBank/DDBJ whole genome shotgun (WGS) entry which is preliminary data.</text>
</comment>
<evidence type="ECO:0000313" key="12">
    <source>
        <dbReference type="Proteomes" id="UP000477951"/>
    </source>
</evidence>
<keyword evidence="8" id="KW-1185">Reference proteome</keyword>
<evidence type="ECO:0000313" key="11">
    <source>
        <dbReference type="Proteomes" id="UP000440716"/>
    </source>
</evidence>
<dbReference type="EMBL" id="MBFE02000005">
    <property type="protein sequence ID" value="MUO41941.1"/>
    <property type="molecule type" value="Genomic_DNA"/>
</dbReference>
<reference evidence="2 10" key="1">
    <citation type="submission" date="2018-08" db="EMBL/GenBank/DDBJ databases">
        <title>Genome sequencing of Agrobacterium vitis strain ICMP 10754.</title>
        <authorList>
            <person name="Visnovsky S.B."/>
            <person name="Pitman A.R."/>
        </authorList>
    </citation>
    <scope>NUCLEOTIDE SEQUENCE [LARGE SCALE GENOMIC DNA]</scope>
    <source>
        <strain evidence="2 10">ICMP 10754</strain>
    </source>
</reference>
<evidence type="ECO:0000313" key="3">
    <source>
        <dbReference type="EMBL" id="MBF2716176.1"/>
    </source>
</evidence>
<dbReference type="EMBL" id="JACXXJ020000005">
    <property type="protein sequence ID" value="MBF2716176.1"/>
    <property type="molecule type" value="Genomic_DNA"/>
</dbReference>
<dbReference type="EMBL" id="WPHR01000003">
    <property type="protein sequence ID" value="MUZ72011.1"/>
    <property type="molecule type" value="Genomic_DNA"/>
</dbReference>
<dbReference type="OrthoDB" id="9801588at2"/>
<dbReference type="Proteomes" id="UP000179536">
    <property type="component" value="Unassembled WGS sequence"/>
</dbReference>
<dbReference type="EMBL" id="WPHU01000002">
    <property type="protein sequence ID" value="MVA55881.1"/>
    <property type="molecule type" value="Genomic_DNA"/>
</dbReference>
<dbReference type="EMBL" id="QUSG01000009">
    <property type="protein sequence ID" value="KAA3525770.1"/>
    <property type="molecule type" value="Genomic_DNA"/>
</dbReference>
<gene>
    <name evidence="5" type="ORF">BBK91_005160</name>
    <name evidence="4" type="ORF">BBL17_009080</name>
    <name evidence="2" type="ORF">DXT89_17070</name>
    <name evidence="7" type="ORF">GOZ88_07115</name>
    <name evidence="6" type="ORF">GOZ90_04870</name>
    <name evidence="3" type="ORF">IEI95_018345</name>
</gene>
<reference evidence="11 12" key="3">
    <citation type="submission" date="2019-12" db="EMBL/GenBank/DDBJ databases">
        <title>Whole-genome sequencing of Allorhizobium vitis.</title>
        <authorList>
            <person name="Gan H.M."/>
            <person name="Szegedi E."/>
            <person name="Burr T."/>
            <person name="Savka M.A."/>
        </authorList>
    </citation>
    <scope>NUCLEOTIDE SEQUENCE [LARGE SCALE GENOMIC DNA]</scope>
    <source>
        <strain evidence="7 11">CG415</strain>
        <strain evidence="6 12">CG516</strain>
    </source>
</reference>
<feature type="transmembrane region" description="Helical" evidence="1">
    <location>
        <begin position="16"/>
        <end position="34"/>
    </location>
</feature>
<reference evidence="8 9" key="2">
    <citation type="submission" date="2019-11" db="EMBL/GenBank/DDBJ databases">
        <title>Whole-genome sequencing of Allorhizobium vitis.</title>
        <authorList>
            <person name="Gan H.M."/>
            <person name="Savka M.A."/>
        </authorList>
    </citation>
    <scope>NUCLEOTIDE SEQUENCE [LARGE SCALE GENOMIC DNA]</scope>
    <source>
        <strain evidence="5 9">RF2/1</strain>
        <strain evidence="4 8">T1/7</strain>
    </source>
</reference>
<keyword evidence="1" id="KW-0472">Membrane</keyword>
<name>A0A109CZE2_AGRVI</name>
<keyword evidence="1" id="KW-1133">Transmembrane helix</keyword>
<dbReference type="RefSeq" id="WP_049777167.1">
    <property type="nucleotide sequence ID" value="NZ_AP023268.1"/>
</dbReference>